<accession>Q47WS8</accession>
<organism evidence="1 2">
    <name type="scientific">Colwellia psychrerythraea (strain 34H / ATCC BAA-681)</name>
    <name type="common">Vibrio psychroerythus</name>
    <dbReference type="NCBI Taxonomy" id="167879"/>
    <lineage>
        <taxon>Bacteria</taxon>
        <taxon>Pseudomonadati</taxon>
        <taxon>Pseudomonadota</taxon>
        <taxon>Gammaproteobacteria</taxon>
        <taxon>Alteromonadales</taxon>
        <taxon>Colwelliaceae</taxon>
        <taxon>Colwellia</taxon>
    </lineage>
</organism>
<dbReference type="KEGG" id="cps:CPS_4089"/>
<dbReference type="HOGENOM" id="CLU_3355568_0_0_6"/>
<dbReference type="Proteomes" id="UP000000547">
    <property type="component" value="Chromosome"/>
</dbReference>
<name>Q47WS8_COLP3</name>
<proteinExistence type="predicted"/>
<evidence type="ECO:0000313" key="2">
    <source>
        <dbReference type="Proteomes" id="UP000000547"/>
    </source>
</evidence>
<protein>
    <submittedName>
        <fullName evidence="1">Uncharacterized protein</fullName>
    </submittedName>
</protein>
<dbReference type="EMBL" id="CP000083">
    <property type="protein sequence ID" value="AAZ24875.1"/>
    <property type="molecule type" value="Genomic_DNA"/>
</dbReference>
<gene>
    <name evidence="1" type="ordered locus">CPS_4089</name>
</gene>
<reference evidence="1" key="1">
    <citation type="journal article" date="2005" name="Proc. Natl. Acad. Sci. U.S.A.">
        <title>The psychrophilic lifestyle as revealed by the genome sequence of Colwellia psychrerythraea 34H through genomic and proteomic analyses.</title>
        <authorList>
            <person name="Methe B.A."/>
            <person name="Nelson K.E."/>
            <person name="Deming J.W."/>
            <person name="Momen B."/>
            <person name="Melamud E."/>
            <person name="Zhang X."/>
            <person name="Moult J."/>
            <person name="Madupu R."/>
            <person name="Nelson W.C."/>
            <person name="Dodson R.J."/>
            <person name="Brinkac L.M."/>
            <person name="Daugherty S.C."/>
            <person name="Durkin A.S."/>
            <person name="DeBoy R.T."/>
            <person name="Kolonay J.F."/>
            <person name="Sullivan S.A."/>
            <person name="Zhou L."/>
            <person name="Davidsen T.M."/>
            <person name="Wu M."/>
            <person name="Huston A.L."/>
            <person name="Lewis M."/>
            <person name="Weaver B."/>
            <person name="Weidman J.F."/>
            <person name="Khouri H."/>
            <person name="Utterback T.R."/>
            <person name="Feldblyum T.V."/>
            <person name="Fraser C.M."/>
        </authorList>
    </citation>
    <scope>NUCLEOTIDE SEQUENCE [LARGE SCALE GENOMIC DNA]</scope>
    <source>
        <strain evidence="1">34H</strain>
    </source>
</reference>
<sequence>MIHHVFYPSNKFSTSIIFRIALKILKKANTLILLID</sequence>
<dbReference type="AlphaFoldDB" id="Q47WS8"/>
<evidence type="ECO:0000313" key="1">
    <source>
        <dbReference type="EMBL" id="AAZ24875.1"/>
    </source>
</evidence>